<dbReference type="EMBL" id="JBBEUB010000001">
    <property type="protein sequence ID" value="MEJ2901606.1"/>
    <property type="molecule type" value="Genomic_DNA"/>
</dbReference>
<accession>A0ABU8NIW0</accession>
<evidence type="ECO:0000256" key="1">
    <source>
        <dbReference type="ARBA" id="ARBA00007689"/>
    </source>
</evidence>
<protein>
    <submittedName>
        <fullName evidence="3">YciI family protein</fullName>
    </submittedName>
</protein>
<evidence type="ECO:0000259" key="2">
    <source>
        <dbReference type="Pfam" id="PF03795"/>
    </source>
</evidence>
<dbReference type="Proteomes" id="UP001378956">
    <property type="component" value="Unassembled WGS sequence"/>
</dbReference>
<organism evidence="3 4">
    <name type="scientific">Pedobacter panaciterrae</name>
    <dbReference type="NCBI Taxonomy" id="363849"/>
    <lineage>
        <taxon>Bacteria</taxon>
        <taxon>Pseudomonadati</taxon>
        <taxon>Bacteroidota</taxon>
        <taxon>Sphingobacteriia</taxon>
        <taxon>Sphingobacteriales</taxon>
        <taxon>Sphingobacteriaceae</taxon>
        <taxon>Pedobacter</taxon>
    </lineage>
</organism>
<comment type="similarity">
    <text evidence="1">Belongs to the YciI family.</text>
</comment>
<sequence length="113" mass="12439">MKEFLFVFRNDYQAVPKGSPEEMQAETKKWMDWIGGIAAQNKLVDRGNRLGSEGNTVKPGNVITDGPFMEIKEAIGGYTLVRAESLEEATEMAKGCPIFKNGGSVEVRAINPM</sequence>
<keyword evidence="4" id="KW-1185">Reference proteome</keyword>
<comment type="caution">
    <text evidence="3">The sequence shown here is derived from an EMBL/GenBank/DDBJ whole genome shotgun (WGS) entry which is preliminary data.</text>
</comment>
<proteinExistence type="inferred from homology"/>
<dbReference type="PANTHER" id="PTHR35174:SF1">
    <property type="entry name" value="BLL0086 PROTEIN"/>
    <property type="match status" value="1"/>
</dbReference>
<feature type="domain" description="YCII-related" evidence="2">
    <location>
        <begin position="38"/>
        <end position="113"/>
    </location>
</feature>
<gene>
    <name evidence="3" type="ORF">WAE58_04195</name>
</gene>
<name>A0ABU8NIW0_9SPHI</name>
<dbReference type="PANTHER" id="PTHR35174">
    <property type="entry name" value="BLL7171 PROTEIN-RELATED"/>
    <property type="match status" value="1"/>
</dbReference>
<evidence type="ECO:0000313" key="4">
    <source>
        <dbReference type="Proteomes" id="UP001378956"/>
    </source>
</evidence>
<dbReference type="Gene3D" id="3.30.70.1060">
    <property type="entry name" value="Dimeric alpha+beta barrel"/>
    <property type="match status" value="1"/>
</dbReference>
<dbReference type="InterPro" id="IPR005545">
    <property type="entry name" value="YCII"/>
</dbReference>
<dbReference type="SUPFAM" id="SSF54909">
    <property type="entry name" value="Dimeric alpha+beta barrel"/>
    <property type="match status" value="1"/>
</dbReference>
<reference evidence="3 4" key="1">
    <citation type="submission" date="2024-03" db="EMBL/GenBank/DDBJ databases">
        <title>Sequence of Lycoming College Course Isolates.</title>
        <authorList>
            <person name="Plotts O."/>
            <person name="Newman J."/>
        </authorList>
    </citation>
    <scope>NUCLEOTIDE SEQUENCE [LARGE SCALE GENOMIC DNA]</scope>
    <source>
        <strain evidence="3 4">CJB-3</strain>
    </source>
</reference>
<evidence type="ECO:0000313" key="3">
    <source>
        <dbReference type="EMBL" id="MEJ2901606.1"/>
    </source>
</evidence>
<dbReference type="InterPro" id="IPR011008">
    <property type="entry name" value="Dimeric_a/b-barrel"/>
</dbReference>
<dbReference type="RefSeq" id="WP_172660662.1">
    <property type="nucleotide sequence ID" value="NZ_CBFGNQ010000025.1"/>
</dbReference>
<dbReference type="Pfam" id="PF03795">
    <property type="entry name" value="YCII"/>
    <property type="match status" value="1"/>
</dbReference>